<keyword evidence="2" id="KW-1133">Transmembrane helix</keyword>
<evidence type="ECO:0000256" key="2">
    <source>
        <dbReference type="SAM" id="Phobius"/>
    </source>
</evidence>
<proteinExistence type="predicted"/>
<evidence type="ECO:0000256" key="1">
    <source>
        <dbReference type="SAM" id="MobiDB-lite"/>
    </source>
</evidence>
<feature type="signal peptide" evidence="3">
    <location>
        <begin position="1"/>
        <end position="17"/>
    </location>
</feature>
<keyword evidence="6" id="KW-1185">Reference proteome</keyword>
<evidence type="ECO:0000313" key="5">
    <source>
        <dbReference type="EMBL" id="VFT90675.1"/>
    </source>
</evidence>
<evidence type="ECO:0000313" key="4">
    <source>
        <dbReference type="EMBL" id="KAF0695333.1"/>
    </source>
</evidence>
<reference evidence="4" key="2">
    <citation type="submission" date="2019-06" db="EMBL/GenBank/DDBJ databases">
        <title>Genomics analysis of Aphanomyces spp. identifies a new class of oomycete effector associated with host adaptation.</title>
        <authorList>
            <person name="Gaulin E."/>
        </authorList>
    </citation>
    <scope>NUCLEOTIDE SEQUENCE</scope>
    <source>
        <strain evidence="4">CBS 578.67</strain>
    </source>
</reference>
<dbReference type="PANTHER" id="PTHR15678">
    <property type="entry name" value="ANTIGEN MLAA-22-RELATED"/>
    <property type="match status" value="1"/>
</dbReference>
<organism evidence="5 6">
    <name type="scientific">Aphanomyces stellatus</name>
    <dbReference type="NCBI Taxonomy" id="120398"/>
    <lineage>
        <taxon>Eukaryota</taxon>
        <taxon>Sar</taxon>
        <taxon>Stramenopiles</taxon>
        <taxon>Oomycota</taxon>
        <taxon>Saprolegniomycetes</taxon>
        <taxon>Saprolegniales</taxon>
        <taxon>Verrucalvaceae</taxon>
        <taxon>Aphanomyces</taxon>
    </lineage>
</organism>
<feature type="transmembrane region" description="Helical" evidence="2">
    <location>
        <begin position="38"/>
        <end position="55"/>
    </location>
</feature>
<feature type="region of interest" description="Disordered" evidence="1">
    <location>
        <begin position="1272"/>
        <end position="1305"/>
    </location>
</feature>
<protein>
    <submittedName>
        <fullName evidence="5">Aste57867_13844 protein</fullName>
    </submittedName>
</protein>
<evidence type="ECO:0000313" key="6">
    <source>
        <dbReference type="Proteomes" id="UP000332933"/>
    </source>
</evidence>
<keyword evidence="2" id="KW-0472">Membrane</keyword>
<keyword evidence="3" id="KW-0732">Signal</keyword>
<sequence>MGTLLVLSPVLLALVFGGSVTSSTGTSDVHASPSTGSARIWMTLLVGVGAIFLFWRQILGRLVSLVVTYFAAKHVQRIKVGKVVLKPLQFFDVELITNDGWRVQLSRVQLDVRLKTFFSSFGQMKLVWVVIDALSVVPPPRAAGSLCTESAANPTSTDGASDLRKPLTAMMGVMKFTQLQIKALSCIICVQLPVVVDGSAAVAVQVSASDIEMAVNDISASTGIMTADFSHSSSTCQIKPLASTATPYDTAIFSDGASTVRIDGINLVAKVHYLTKSLHEIQLLGSTAAASAVAITLQSSLLQLIQQLPRHPRPSPPAPTLNNESSPFVHASDDLVATQLLVQSVPMSIHIQHDDATQLSLESRLDKVLLSASHAQDDMSAVILLKSTRVYVSATATVVPWITLSSIECHVRRHVNRIASPNDPSSPSADDMLHVKCTLGTMSIESAPPLRQYLLAFHNLVAPPTRPMMPPPSPSKAVSMIVAPRHVTILVESQDIRVAFHDSATNEACVVATTQLSVEARATPASTNEPSTRHVRVAAEKMTLDVAAPSGDKTQVAILSGRMSGSWSPLLQLMVELDTAQWTLDEAHETAAPTRRPPTLQLLHVRINANEGAAVDDSSGDGMHMVVHIHETQCHWNHGRHVERIVAMHALRATMVRVKQLHAASSSPSPHDAASPTVARPLDLAIVSSAVELQLTGMSHMKHDVYVFSATELNYHLDVAADGTKTTVVHAALGLVQASDDAKLVELRAFSMHVTKEAVDGAEAIKVDVTDLTLTFPDSDMKFLVFVKHVQNLFNTSIGSESRAKPPLDVTAHIANLVANVHMRTDDDRSVLATLSAHVLDVKTIVLTYIGLPPTIEALLLDNDTSYAVADYRNHVIKVLVLDTLSSAHDAALHVVVDDAPVLALQVESATVSGHIHDLALAPTLVFPRKRLCLGLRVDVKRPAMHVQKVFVALDVVPLVVHSVDDMLNTSVLDDADAVKMNPRHKFFGHLDVGLAETSWTAVLTSTSEMRGRLERVTVAVDKTRRVECHVHEFTLDLSTVHLLQMSEVHWTVQFALVRQIGDNTDVWHAVVSGSITSHDVNNPRVMENKLSLEWTSVVAVAKKFLTEQLLPPRVERKPPPHAFNALDKLSVSLALRPIQLGWSEASAPTLFHFETHQVELACVLTKEPLRSDWTPDSFRVSMKSVQGFIMEDGDTTKRPNSFFLQAASVDAVSSATTATDTTSDAHIPIQVEKLKLLWTVALRDHIFQMVDVIHDDVVTLKEIIRGTQLQRRKSGRRLVPGPALSSSATSSFKSPASPTLQREKSCPSSLLDLLQQGKLGNSEQTPDGGGITSSCTPTPLGADAGSQAPPYAHNMHFPVGLVLVKQFSVNLLDAQINVAEPESKSSMIIASRHIQVDVGKDPGVTHTLAEFAFKEMTCHVAPLDVDIDAGVLWYNPRRSVPSLLQAILNECSLSCKYKMSLANKATFIQIDLPTIVLSMDSNQFYQCLSVVRHVLLAPPKVPRPKQATFAPLTADKHMKIKKVQAAVADELRMQGLRAPSTCKILANDCRHQSLCIAANPTVLKCVAFHVGRAQCRFRAGNEDGGVEFVALRLDEAEGSHVYFDDTCTKFGINLQWLEIQNLKPGASSMVFDDPMAVLKARLEESQQVKTMLSVRAESKPLPPSATQPGVRVYDMLEVSIFPGIPYDISIQLAVEFYELMIKFFFGNVKATPLANDVVKMQMMTNPALVMGKFGKKELTTRPASLPVTTSDADDNDDDEEITAEISSGAELFYFNYVRIGNICLHIACHGFVVNLNGFELELPHFVCQSKLCTWKQLLRKFEGHLAWHVTKESASSGLNHVKKKLLTLNKTFKRKEKAKKEPSENMATLFGPYHHHEGHQ</sequence>
<name>A0A485KZR0_9STRA</name>
<dbReference type="Proteomes" id="UP000332933">
    <property type="component" value="Unassembled WGS sequence"/>
</dbReference>
<dbReference type="PANTHER" id="PTHR15678:SF6">
    <property type="entry name" value="BRIDGE-LIKE LIPID TRANSFER PROTEIN FAMILY MEMBER 2"/>
    <property type="match status" value="1"/>
</dbReference>
<evidence type="ECO:0000256" key="3">
    <source>
        <dbReference type="SAM" id="SignalP"/>
    </source>
</evidence>
<dbReference type="OrthoDB" id="77091at2759"/>
<feature type="compositionally biased region" description="Low complexity" evidence="1">
    <location>
        <begin position="1283"/>
        <end position="1299"/>
    </location>
</feature>
<dbReference type="InterPro" id="IPR045167">
    <property type="entry name" value="Hobbit"/>
</dbReference>
<reference evidence="5 6" key="1">
    <citation type="submission" date="2019-03" db="EMBL/GenBank/DDBJ databases">
        <authorList>
            <person name="Gaulin E."/>
            <person name="Dumas B."/>
        </authorList>
    </citation>
    <scope>NUCLEOTIDE SEQUENCE [LARGE SCALE GENOMIC DNA]</scope>
    <source>
        <strain evidence="5">CBS 568.67</strain>
    </source>
</reference>
<gene>
    <name evidence="5" type="primary">Aste57867_13844</name>
    <name evidence="4" type="ORF">As57867_013793</name>
    <name evidence="5" type="ORF">ASTE57867_13844</name>
</gene>
<dbReference type="EMBL" id="CAADRA010005506">
    <property type="protein sequence ID" value="VFT90675.1"/>
    <property type="molecule type" value="Genomic_DNA"/>
</dbReference>
<accession>A0A485KZR0</accession>
<feature type="chain" id="PRO_5036116253" evidence="3">
    <location>
        <begin position="18"/>
        <end position="1881"/>
    </location>
</feature>
<feature type="region of interest" description="Disordered" evidence="1">
    <location>
        <begin position="1320"/>
        <end position="1348"/>
    </location>
</feature>
<dbReference type="EMBL" id="VJMH01005485">
    <property type="protein sequence ID" value="KAF0695333.1"/>
    <property type="molecule type" value="Genomic_DNA"/>
</dbReference>
<keyword evidence="2" id="KW-0812">Transmembrane</keyword>